<evidence type="ECO:0000256" key="6">
    <source>
        <dbReference type="ARBA" id="ARBA00023274"/>
    </source>
</evidence>
<comment type="subcellular location">
    <subcellularLocation>
        <location evidence="1 7">Nucleus</location>
        <location evidence="1 7">Nucleolus</location>
    </subcellularLocation>
</comment>
<dbReference type="OMA" id="AFRQHTF"/>
<dbReference type="RefSeq" id="XP_004258692.1">
    <property type="nucleotide sequence ID" value="XM_004258644.1"/>
</dbReference>
<gene>
    <name evidence="9" type="ORF">EIN_399510</name>
</gene>
<feature type="non-terminal residue" evidence="9">
    <location>
        <position position="1"/>
    </location>
</feature>
<dbReference type="GO" id="GO:0045943">
    <property type="term" value="P:positive regulation of transcription by RNA polymerase I"/>
    <property type="evidence" value="ECO:0007669"/>
    <property type="project" value="TreeGrafter"/>
</dbReference>
<feature type="non-terminal residue" evidence="9">
    <location>
        <position position="1913"/>
    </location>
</feature>
<name>A0A0A1UDP6_ENTIV</name>
<dbReference type="GO" id="GO:0000462">
    <property type="term" value="P:maturation of SSU-rRNA from tricistronic rRNA transcript (SSU-rRNA, 5.8S rRNA, LSU-rRNA)"/>
    <property type="evidence" value="ECO:0007669"/>
    <property type="project" value="TreeGrafter"/>
</dbReference>
<dbReference type="Proteomes" id="UP000014680">
    <property type="component" value="Unassembled WGS sequence"/>
</dbReference>
<dbReference type="SMART" id="SM01036">
    <property type="entry name" value="BP28CT"/>
    <property type="match status" value="1"/>
</dbReference>
<evidence type="ECO:0000259" key="8">
    <source>
        <dbReference type="SMART" id="SM01036"/>
    </source>
</evidence>
<comment type="function">
    <text evidence="7">Involved in nucleolar processing of pre-18S ribosomal RNA.</text>
</comment>
<reference evidence="9 10" key="1">
    <citation type="submission" date="2012-10" db="EMBL/GenBank/DDBJ databases">
        <authorList>
            <person name="Zafar N."/>
            <person name="Inman J."/>
            <person name="Hall N."/>
            <person name="Lorenzi H."/>
            <person name="Caler E."/>
        </authorList>
    </citation>
    <scope>NUCLEOTIDE SEQUENCE [LARGE SCALE GENOMIC DNA]</scope>
    <source>
        <strain evidence="9 10">IP1</strain>
    </source>
</reference>
<dbReference type="GO" id="GO:0034455">
    <property type="term" value="C:t-UTP complex"/>
    <property type="evidence" value="ECO:0007669"/>
    <property type="project" value="TreeGrafter"/>
</dbReference>
<dbReference type="InterPro" id="IPR040191">
    <property type="entry name" value="UTP10"/>
</dbReference>
<evidence type="ECO:0000256" key="2">
    <source>
        <dbReference type="ARBA" id="ARBA00010559"/>
    </source>
</evidence>
<evidence type="ECO:0000256" key="4">
    <source>
        <dbReference type="ARBA" id="ARBA00022552"/>
    </source>
</evidence>
<evidence type="ECO:0000256" key="5">
    <source>
        <dbReference type="ARBA" id="ARBA00023242"/>
    </source>
</evidence>
<feature type="domain" description="BP28 C-terminal" evidence="8">
    <location>
        <begin position="1697"/>
        <end position="1860"/>
    </location>
</feature>
<dbReference type="OrthoDB" id="31183at2759"/>
<organism evidence="9 10">
    <name type="scientific">Entamoeba invadens IP1</name>
    <dbReference type="NCBI Taxonomy" id="370355"/>
    <lineage>
        <taxon>Eukaryota</taxon>
        <taxon>Amoebozoa</taxon>
        <taxon>Evosea</taxon>
        <taxon>Archamoebae</taxon>
        <taxon>Mastigamoebida</taxon>
        <taxon>Entamoebidae</taxon>
        <taxon>Entamoeba</taxon>
    </lineage>
</organism>
<accession>A0A0A1UDP6</accession>
<evidence type="ECO:0000313" key="9">
    <source>
        <dbReference type="EMBL" id="ELP91921.1"/>
    </source>
</evidence>
<proteinExistence type="inferred from homology"/>
<dbReference type="KEGG" id="eiv:EIN_399510"/>
<keyword evidence="6 7" id="KW-0687">Ribonucleoprotein</keyword>
<protein>
    <recommendedName>
        <fullName evidence="7">HEAT repeat-containing protein 1</fullName>
    </recommendedName>
</protein>
<evidence type="ECO:0000256" key="1">
    <source>
        <dbReference type="ARBA" id="ARBA00004604"/>
    </source>
</evidence>
<keyword evidence="4 7" id="KW-0698">rRNA processing</keyword>
<dbReference type="PANTHER" id="PTHR13457:SF1">
    <property type="entry name" value="HEAT REPEAT-CONTAINING PROTEIN 1"/>
    <property type="match status" value="1"/>
</dbReference>
<evidence type="ECO:0000256" key="7">
    <source>
        <dbReference type="RuleBase" id="RU367065"/>
    </source>
</evidence>
<dbReference type="GeneID" id="14890883"/>
<dbReference type="GO" id="GO:0030515">
    <property type="term" value="F:snoRNA binding"/>
    <property type="evidence" value="ECO:0007669"/>
    <property type="project" value="TreeGrafter"/>
</dbReference>
<keyword evidence="5 7" id="KW-0539">Nucleus</keyword>
<sequence length="1913" mass="217712">MITIAQQLNTFVPTVSPSLIVSLIYEKNQAAIIDRYTLQHNASDAFDKLFKTHEMYEEWKMSLFSVESQETNRDLLTDAKNIELSKKIREFLPYTSRHFLNVNYGHIIEYMIRVYSIHILDADDLILSVLPYYQNALFMKLFHLCKPTIFANLVKLDKINKRTLVANLTQNPMYINTLATYFYDHTILYNNTKYTAFITTLLVQISQQQIVTESVMSSILTVVLKYIKSNAPKLMIIALTVIGQILSVHTLPMNKYISLLTILEKKISLSSPSQFIAVLCIAAKYQQKLDSFPLPIFKFIAASTGVVVSTLINLSKNSCDVSDFFECLIKTLIVGGNNKTLHEVVFPLVKILKLTKEHIRLIFSYICNKAKQASPIILDIESRPIITFLDINQTKDFGEVVNAYFQNADINNVKIANELKSILPASVNVPLYENGRYIGTIASIEQSGVVTNAAIIRMLSILQNTSDELTEMKELICSLFDTPQKHGFYISVFADTHFERLKKVLPQTTILNHLLTFSGKLPIEVLEVLMKYISSFENEENGTLCELFLPTKDTMYNALVIILLYQKYMTKGVFVLKKNKEELMGRVQKVLSQGSIKFSDVDALYFDIVKEMSANLDVSRLSDTQMSVKSGLFMMSVLNIKYLQTKDETIKNMMIDLLTLICPVFNDKKDLSKEKFVLQESTLLSQVLLSELELPNLLPEALMTYVVQLASEDLESCLDLLLVFPYESVQTVYNTTKIKPNDVLHLLISTPHFAPYIHEHYSSLTPVEVSTVVSVYSLFIMVGLLHPELQKRTFVFKQLEAIMEVTQSLKITDVKVKISLAMINYVIECRAEFTASNEFLPTFFDLFFKKMTSQEIDTFVAGAIELLKKDDKIDSELKLKMIETFGMRNSSVIEEIIAMIKTPDEIYETGFEQKVLQNVIENIFSEMYQSTFLNDNVKYLKLRDVFEMCNEDNLVFVVSLMEDKVFDVFTDQQKDDLFYVLSQHSKEKRTTIIQQFNELITKIPFKFINKTVGDVLLMIENEDKHKMEEEKTPQDKEITEKVQISNNVKNSMQKLTFIIESFLRTKNPNKVVDFANDVEVQEMISLVKNVVVLLQKTMKMKQENHYEYMTSVEMVGLTALITLCGKYLIYRNMVGVSRTPSATGKRRVIVVKSKKDAAKNEALEELADGIDVMKVVDVIYEVIGEFGNTPNIYNNGITLISQLIAVFPNTFVEHSDRFVRAISKDEIVGIVVQKLIPQVILTIKTTTGLPGSAVVELLMMIVDNFTQLAYHRRLEIFVHLFKETKIDIEHIAGVIILLLENEGESVIPFVMSIMEEMSNGQVIDILSKLIECGTLLIKKTAESVLSGYIHRIVKPEDDGKLCLELVNKQITKKEFVLKCMKCNEDLSIQQSYTTLFKQVVEGLNLFDNDETNQNTSNLLRDMVDNIADLFSITTLIRAVIFLIKQSGIWVKRTALMILNQKLTDLSPEDMLKYEGSFLSQDNGLIHVVIKILENVNTLNASSEDKEAEIGTVQTGVLLLEILLRFYGAAHVEIFSDLLPYVLNCVRLTNPLRNVKIVASALLCLSIYASELKETLLPQLPELVPMFFDLLPETGDEDSVNSLINSVISCVMMFTKSYKNVIAPYVSQFVSKILNPLYTTNAMVLPSIVELMHVMSSSLEFRLIVQMVSTNYKEKLLQNDTSLSAIFTLISSGLSQKETNISNVRTLLYNFLFEVLDLVPTLESPLNMKHCVTELVNMFSALVMKLSDDTFKPFFMKLSDNFGEKVKQKKVNAMYLYAKVIVEYSKTLKSLFVPYYTFFLTNLVKILAELPISLATMQLPESNVVRAKKSESDNNSEVVLETIYLAIELLQGLFLNDKQNFVDTQKITLLVPIVNLLDSMHNCVIESDDYFDVVSKRLSPCFVQFALCVPNQVC</sequence>
<dbReference type="EMBL" id="KB206411">
    <property type="protein sequence ID" value="ELP91921.1"/>
    <property type="molecule type" value="Genomic_DNA"/>
</dbReference>
<evidence type="ECO:0000313" key="10">
    <source>
        <dbReference type="Proteomes" id="UP000014680"/>
    </source>
</evidence>
<keyword evidence="3 7" id="KW-0690">Ribosome biogenesis</keyword>
<evidence type="ECO:0000256" key="3">
    <source>
        <dbReference type="ARBA" id="ARBA00022517"/>
    </source>
</evidence>
<comment type="similarity">
    <text evidence="2 7">Belongs to the HEATR1/UTP10 family.</text>
</comment>
<dbReference type="InterPro" id="IPR012954">
    <property type="entry name" value="BP28_C_dom"/>
</dbReference>
<dbReference type="GO" id="GO:0032040">
    <property type="term" value="C:small-subunit processome"/>
    <property type="evidence" value="ECO:0007669"/>
    <property type="project" value="TreeGrafter"/>
</dbReference>
<dbReference type="InterPro" id="IPR016024">
    <property type="entry name" value="ARM-type_fold"/>
</dbReference>
<keyword evidence="10" id="KW-1185">Reference proteome</keyword>
<dbReference type="PANTHER" id="PTHR13457">
    <property type="entry name" value="BAP28"/>
    <property type="match status" value="1"/>
</dbReference>
<dbReference type="Pfam" id="PF08146">
    <property type="entry name" value="BP28CT"/>
    <property type="match status" value="1"/>
</dbReference>
<dbReference type="GO" id="GO:0030686">
    <property type="term" value="C:90S preribosome"/>
    <property type="evidence" value="ECO:0007669"/>
    <property type="project" value="TreeGrafter"/>
</dbReference>
<dbReference type="VEuPathDB" id="AmoebaDB:EIN_399510"/>
<dbReference type="SUPFAM" id="SSF48371">
    <property type="entry name" value="ARM repeat"/>
    <property type="match status" value="1"/>
</dbReference>